<dbReference type="RefSeq" id="WP_354193260.1">
    <property type="nucleotide sequence ID" value="NZ_JBEPML010000003.1"/>
</dbReference>
<proteinExistence type="predicted"/>
<protein>
    <submittedName>
        <fullName evidence="1">Uncharacterized protein</fullName>
    </submittedName>
</protein>
<dbReference type="EMBL" id="JBEPML010000003">
    <property type="protein sequence ID" value="MET3791004.1"/>
    <property type="molecule type" value="Genomic_DNA"/>
</dbReference>
<gene>
    <name evidence="1" type="ORF">ABID37_001207</name>
</gene>
<organism evidence="1 2">
    <name type="scientific">Aquamicrobium terrae</name>
    <dbReference type="NCBI Taxonomy" id="1324945"/>
    <lineage>
        <taxon>Bacteria</taxon>
        <taxon>Pseudomonadati</taxon>
        <taxon>Pseudomonadota</taxon>
        <taxon>Alphaproteobacteria</taxon>
        <taxon>Hyphomicrobiales</taxon>
        <taxon>Phyllobacteriaceae</taxon>
        <taxon>Aquamicrobium</taxon>
    </lineage>
</organism>
<name>A0ABV2MW06_9HYPH</name>
<evidence type="ECO:0000313" key="2">
    <source>
        <dbReference type="Proteomes" id="UP001549076"/>
    </source>
</evidence>
<comment type="caution">
    <text evidence="1">The sequence shown here is derived from an EMBL/GenBank/DDBJ whole genome shotgun (WGS) entry which is preliminary data.</text>
</comment>
<dbReference type="Proteomes" id="UP001549076">
    <property type="component" value="Unassembled WGS sequence"/>
</dbReference>
<accession>A0ABV2MW06</accession>
<sequence length="66" mass="7578">MRAPLEVVCDENSPESGFGYGMATHRLKWLAPGQRQSGENHDGERIRIQWLDLQVTITWRLPGLCR</sequence>
<evidence type="ECO:0000313" key="1">
    <source>
        <dbReference type="EMBL" id="MET3791004.1"/>
    </source>
</evidence>
<reference evidence="1 2" key="1">
    <citation type="submission" date="2024-06" db="EMBL/GenBank/DDBJ databases">
        <title>Genomic Encyclopedia of Type Strains, Phase IV (KMG-IV): sequencing the most valuable type-strain genomes for metagenomic binning, comparative biology and taxonomic classification.</title>
        <authorList>
            <person name="Goeker M."/>
        </authorList>
    </citation>
    <scope>NUCLEOTIDE SEQUENCE [LARGE SCALE GENOMIC DNA]</scope>
    <source>
        <strain evidence="1 2">DSM 27865</strain>
    </source>
</reference>
<keyword evidence="2" id="KW-1185">Reference proteome</keyword>